<dbReference type="CDD" id="cd05233">
    <property type="entry name" value="SDR_c"/>
    <property type="match status" value="1"/>
</dbReference>
<dbReference type="STRING" id="200324.A0A2N5VJ11"/>
<dbReference type="OrthoDB" id="7289984at2759"/>
<dbReference type="GO" id="GO:0016491">
    <property type="term" value="F:oxidoreductase activity"/>
    <property type="evidence" value="ECO:0007669"/>
    <property type="project" value="UniProtKB-KW"/>
</dbReference>
<keyword evidence="6" id="KW-1185">Reference proteome</keyword>
<sequence length="461" mass="49201">MLDRLICILEDPGSAAGTVCFEHSPDSGPLCPSSLVLGVHDKISSYSRFVEIVRSGQSVRALKPWMHFKNETGERSLDTAPVGMRTTSRDELPRAAHPPSTSTIAINGLEPPQFPYTSVSALPHLSYALENLVISIGSIIAAVADCILTLYVWIPIGLARSLYHNLLQPLVRLLTTSGQSSLTVNPGGAARVIVLSGASSGIGASLVQTYASPNTILVLLARNPARLSQIEKVARNAGCRAVETHSIDYAHDGAENAIKQVIQSAHQKYGSIDLVLSVAGTVTFTDDDPRGPEQWGENTVKRLTKINVTSTNSFIMAAWEIMKKQRSGNICIISSSVAFQGPPQFAVYAATKAHLLSFAQSLRALSRPYGIGVTCICPGFVESGMTGDMLAAGSSMPAFSLADPDQMALRIKHAVDADQPGVIWPVSHVLPLVMAARLNWLNAELARWVAAKVGVTGQMVS</sequence>
<keyword evidence="3" id="KW-0560">Oxidoreductase</keyword>
<dbReference type="InterPro" id="IPR002347">
    <property type="entry name" value="SDR_fam"/>
</dbReference>
<organism evidence="5 6">
    <name type="scientific">Puccinia coronata f. sp. avenae</name>
    <dbReference type="NCBI Taxonomy" id="200324"/>
    <lineage>
        <taxon>Eukaryota</taxon>
        <taxon>Fungi</taxon>
        <taxon>Dikarya</taxon>
        <taxon>Basidiomycota</taxon>
        <taxon>Pucciniomycotina</taxon>
        <taxon>Pucciniomycetes</taxon>
        <taxon>Pucciniales</taxon>
        <taxon>Pucciniaceae</taxon>
        <taxon>Puccinia</taxon>
    </lineage>
</organism>
<dbReference type="PANTHER" id="PTHR43391">
    <property type="entry name" value="RETINOL DEHYDROGENASE-RELATED"/>
    <property type="match status" value="1"/>
</dbReference>
<dbReference type="EMBL" id="PGCJ01000093">
    <property type="protein sequence ID" value="PLW49906.1"/>
    <property type="molecule type" value="Genomic_DNA"/>
</dbReference>
<dbReference type="SUPFAM" id="SSF51735">
    <property type="entry name" value="NAD(P)-binding Rossmann-fold domains"/>
    <property type="match status" value="1"/>
</dbReference>
<dbReference type="Gene3D" id="3.40.50.720">
    <property type="entry name" value="NAD(P)-binding Rossmann-like Domain"/>
    <property type="match status" value="1"/>
</dbReference>
<evidence type="ECO:0000313" key="5">
    <source>
        <dbReference type="EMBL" id="PLW49906.1"/>
    </source>
</evidence>
<keyword evidence="2" id="KW-0521">NADP</keyword>
<evidence type="ECO:0000313" key="6">
    <source>
        <dbReference type="Proteomes" id="UP000235388"/>
    </source>
</evidence>
<evidence type="ECO:0000256" key="3">
    <source>
        <dbReference type="ARBA" id="ARBA00023002"/>
    </source>
</evidence>
<dbReference type="PRINTS" id="PR00081">
    <property type="entry name" value="GDHRDH"/>
</dbReference>
<dbReference type="Proteomes" id="UP000235388">
    <property type="component" value="Unassembled WGS sequence"/>
</dbReference>
<dbReference type="Pfam" id="PF00106">
    <property type="entry name" value="adh_short"/>
    <property type="match status" value="1"/>
</dbReference>
<comment type="caution">
    <text evidence="5">The sequence shown here is derived from an EMBL/GenBank/DDBJ whole genome shotgun (WGS) entry which is preliminary data.</text>
</comment>
<evidence type="ECO:0008006" key="7">
    <source>
        <dbReference type="Google" id="ProtNLM"/>
    </source>
</evidence>
<evidence type="ECO:0000313" key="4">
    <source>
        <dbReference type="EMBL" id="PLW13273.1"/>
    </source>
</evidence>
<dbReference type="PANTHER" id="PTHR43391:SF14">
    <property type="entry name" value="DEHYDROGENASE_REDUCTASE SDR FAMILY PROTEIN 7-LIKE"/>
    <property type="match status" value="1"/>
</dbReference>
<protein>
    <recommendedName>
        <fullName evidence="7">Ketoreductase (KR) domain-containing protein</fullName>
    </recommendedName>
</protein>
<proteinExistence type="inferred from homology"/>
<dbReference type="InterPro" id="IPR036291">
    <property type="entry name" value="NAD(P)-bd_dom_sf"/>
</dbReference>
<name>A0A2N5VJ11_9BASI</name>
<dbReference type="EMBL" id="PGCJ01000955">
    <property type="protein sequence ID" value="PLW13273.1"/>
    <property type="molecule type" value="Genomic_DNA"/>
</dbReference>
<comment type="similarity">
    <text evidence="1">Belongs to the short-chain dehydrogenases/reductases (SDR) family.</text>
</comment>
<gene>
    <name evidence="5" type="ORF">PCANC_07126</name>
    <name evidence="4" type="ORF">PCANC_18950</name>
</gene>
<evidence type="ECO:0000256" key="1">
    <source>
        <dbReference type="ARBA" id="ARBA00006484"/>
    </source>
</evidence>
<evidence type="ECO:0000256" key="2">
    <source>
        <dbReference type="ARBA" id="ARBA00022857"/>
    </source>
</evidence>
<dbReference type="GO" id="GO:0005829">
    <property type="term" value="C:cytosol"/>
    <property type="evidence" value="ECO:0007669"/>
    <property type="project" value="TreeGrafter"/>
</dbReference>
<reference evidence="5 6" key="1">
    <citation type="submission" date="2017-11" db="EMBL/GenBank/DDBJ databases">
        <title>De novo assembly and phasing of dikaryotic genomes from two isolates of Puccinia coronata f. sp. avenae, the causal agent of oat crown rust.</title>
        <authorList>
            <person name="Miller M.E."/>
            <person name="Zhang Y."/>
            <person name="Omidvar V."/>
            <person name="Sperschneider J."/>
            <person name="Schwessinger B."/>
            <person name="Raley C."/>
            <person name="Palmer J.M."/>
            <person name="Garnica D."/>
            <person name="Upadhyaya N."/>
            <person name="Rathjen J."/>
            <person name="Taylor J.M."/>
            <person name="Park R.F."/>
            <person name="Dodds P.N."/>
            <person name="Hirsch C.D."/>
            <person name="Kianian S.F."/>
            <person name="Figueroa M."/>
        </authorList>
    </citation>
    <scope>NUCLEOTIDE SEQUENCE [LARGE SCALE GENOMIC DNA]</scope>
    <source>
        <strain evidence="5">12NC29</strain>
    </source>
</reference>
<dbReference type="AlphaFoldDB" id="A0A2N5VJ11"/>
<accession>A0A2N5VJ11</accession>